<keyword evidence="2" id="KW-1003">Cell membrane</keyword>
<feature type="domain" description="Cation-transporting P-type ATPase C-terminal" evidence="4">
    <location>
        <begin position="51"/>
        <end position="153"/>
    </location>
</feature>
<sequence length="175" mass="20103">MAFTCEVNNQLLNNDMSCFDSSVNEGPVYYTGINTGEVNDNIGNSGCFDLWTNEQQAQTLANAQTAYFVAIIIVQWGDLLITKTRTLSIFQQGMWNWVLNFGLVLETLLAVVIAYVPFIQTIIGTAPIRFVHWLPGIPFALFELFYDETRKYLIRRAARKPEFKLGRFLDEYTHW</sequence>
<evidence type="ECO:0000256" key="2">
    <source>
        <dbReference type="ARBA" id="ARBA00022475"/>
    </source>
</evidence>
<dbReference type="GO" id="GO:0005886">
    <property type="term" value="C:plasma membrane"/>
    <property type="evidence" value="ECO:0007669"/>
    <property type="project" value="UniProtKB-SubCell"/>
</dbReference>
<dbReference type="SUPFAM" id="SSF81665">
    <property type="entry name" value="Calcium ATPase, transmembrane domain M"/>
    <property type="match status" value="1"/>
</dbReference>
<keyword evidence="3" id="KW-1133">Transmembrane helix</keyword>
<keyword evidence="3" id="KW-0812">Transmembrane</keyword>
<dbReference type="InterPro" id="IPR050510">
    <property type="entry name" value="Cation_transp_ATPase_P-type"/>
</dbReference>
<evidence type="ECO:0000256" key="1">
    <source>
        <dbReference type="ARBA" id="ARBA00004651"/>
    </source>
</evidence>
<organism evidence="5">
    <name type="scientific">Rhodosorus marinus</name>
    <dbReference type="NCBI Taxonomy" id="101924"/>
    <lineage>
        <taxon>Eukaryota</taxon>
        <taxon>Rhodophyta</taxon>
        <taxon>Stylonematophyceae</taxon>
        <taxon>Stylonematales</taxon>
        <taxon>Stylonemataceae</taxon>
        <taxon>Rhodosorus</taxon>
    </lineage>
</organism>
<dbReference type="Gene3D" id="1.20.1110.10">
    <property type="entry name" value="Calcium-transporting ATPase, transmembrane domain"/>
    <property type="match status" value="1"/>
</dbReference>
<dbReference type="InterPro" id="IPR006068">
    <property type="entry name" value="ATPase_P-typ_cation-transptr_C"/>
</dbReference>
<dbReference type="PANTHER" id="PTHR43294">
    <property type="entry name" value="SODIUM/POTASSIUM-TRANSPORTING ATPASE SUBUNIT ALPHA"/>
    <property type="match status" value="1"/>
</dbReference>
<feature type="transmembrane region" description="Helical" evidence="3">
    <location>
        <begin position="130"/>
        <end position="146"/>
    </location>
</feature>
<protein>
    <recommendedName>
        <fullName evidence="4">Cation-transporting P-type ATPase C-terminal domain-containing protein</fullName>
    </recommendedName>
</protein>
<dbReference type="GO" id="GO:0006883">
    <property type="term" value="P:intracellular sodium ion homeostasis"/>
    <property type="evidence" value="ECO:0007669"/>
    <property type="project" value="TreeGrafter"/>
</dbReference>
<feature type="transmembrane region" description="Helical" evidence="3">
    <location>
        <begin position="94"/>
        <end position="118"/>
    </location>
</feature>
<reference evidence="5" key="1">
    <citation type="submission" date="2021-01" db="EMBL/GenBank/DDBJ databases">
        <authorList>
            <person name="Corre E."/>
            <person name="Pelletier E."/>
            <person name="Niang G."/>
            <person name="Scheremetjew M."/>
            <person name="Finn R."/>
            <person name="Kale V."/>
            <person name="Holt S."/>
            <person name="Cochrane G."/>
            <person name="Meng A."/>
            <person name="Brown T."/>
            <person name="Cohen L."/>
        </authorList>
    </citation>
    <scope>NUCLEOTIDE SEQUENCE</scope>
    <source>
        <strain evidence="5">UTEX LB 2760</strain>
    </source>
</reference>
<dbReference type="PANTHER" id="PTHR43294:SF21">
    <property type="entry name" value="CATION TRANSPORTING ATPASE"/>
    <property type="match status" value="1"/>
</dbReference>
<dbReference type="Pfam" id="PF00689">
    <property type="entry name" value="Cation_ATPase_C"/>
    <property type="match status" value="1"/>
</dbReference>
<dbReference type="GO" id="GO:0030007">
    <property type="term" value="P:intracellular potassium ion homeostasis"/>
    <property type="evidence" value="ECO:0007669"/>
    <property type="project" value="TreeGrafter"/>
</dbReference>
<evidence type="ECO:0000256" key="3">
    <source>
        <dbReference type="SAM" id="Phobius"/>
    </source>
</evidence>
<dbReference type="GO" id="GO:1990573">
    <property type="term" value="P:potassium ion import across plasma membrane"/>
    <property type="evidence" value="ECO:0007669"/>
    <property type="project" value="TreeGrafter"/>
</dbReference>
<dbReference type="GO" id="GO:0036376">
    <property type="term" value="P:sodium ion export across plasma membrane"/>
    <property type="evidence" value="ECO:0007669"/>
    <property type="project" value="TreeGrafter"/>
</dbReference>
<name>A0A7S0G5E0_9RHOD</name>
<proteinExistence type="predicted"/>
<dbReference type="GO" id="GO:0005391">
    <property type="term" value="F:P-type sodium:potassium-exchanging transporter activity"/>
    <property type="evidence" value="ECO:0007669"/>
    <property type="project" value="TreeGrafter"/>
</dbReference>
<evidence type="ECO:0000259" key="4">
    <source>
        <dbReference type="Pfam" id="PF00689"/>
    </source>
</evidence>
<dbReference type="AlphaFoldDB" id="A0A7S0G5E0"/>
<accession>A0A7S0G5E0</accession>
<dbReference type="EMBL" id="HBEK01023301">
    <property type="protein sequence ID" value="CAD8402790.1"/>
    <property type="molecule type" value="Transcribed_RNA"/>
</dbReference>
<keyword evidence="3" id="KW-0472">Membrane</keyword>
<gene>
    <name evidence="5" type="ORF">RMAR0315_LOCUS12795</name>
</gene>
<dbReference type="GO" id="GO:1902600">
    <property type="term" value="P:proton transmembrane transport"/>
    <property type="evidence" value="ECO:0007669"/>
    <property type="project" value="TreeGrafter"/>
</dbReference>
<dbReference type="InterPro" id="IPR023298">
    <property type="entry name" value="ATPase_P-typ_TM_dom_sf"/>
</dbReference>
<dbReference type="PRINTS" id="PR00121">
    <property type="entry name" value="NAKATPASE"/>
</dbReference>
<evidence type="ECO:0000313" key="5">
    <source>
        <dbReference type="EMBL" id="CAD8402790.1"/>
    </source>
</evidence>
<comment type="subcellular location">
    <subcellularLocation>
        <location evidence="1">Cell membrane</location>
        <topology evidence="1">Multi-pass membrane protein</topology>
    </subcellularLocation>
</comment>